<reference evidence="3 4" key="1">
    <citation type="submission" date="2023-05" db="EMBL/GenBank/DDBJ databases">
        <title>Marinobacter albus sp. nov., a marine bacterium isolated from sand in a coastal intertidal zone of huludao.</title>
        <authorList>
            <person name="Deng T."/>
        </authorList>
    </citation>
    <scope>NUCLEOTIDE SEQUENCE [LARGE SCALE GENOMIC DNA]</scope>
    <source>
        <strain evidence="3 4">M216</strain>
    </source>
</reference>
<feature type="compositionally biased region" description="Low complexity" evidence="1">
    <location>
        <begin position="13"/>
        <end position="22"/>
    </location>
</feature>
<organism evidence="3 4">
    <name type="scientific">Marinobacter albus</name>
    <dbReference type="NCBI Taxonomy" id="3030833"/>
    <lineage>
        <taxon>Bacteria</taxon>
        <taxon>Pseudomonadati</taxon>
        <taxon>Pseudomonadota</taxon>
        <taxon>Gammaproteobacteria</taxon>
        <taxon>Pseudomonadales</taxon>
        <taxon>Marinobacteraceae</taxon>
        <taxon>Marinobacter</taxon>
    </lineage>
</organism>
<name>A0ABT7HBC7_9GAMM</name>
<proteinExistence type="predicted"/>
<evidence type="ECO:0000259" key="2">
    <source>
        <dbReference type="Pfam" id="PF13372"/>
    </source>
</evidence>
<sequence length="462" mass="51177">MSVDKGENSASNEEAPPQQAEAYEGPTLLVQSTRAQISLISEGDRRLGLAPGGETDSNDLAVDIKPEWYWQLAPKWRAKLVLQGFAATGVVDVTEETGGSPTDGFLALREAWVDYRGLSDYPGESLRFGRERLEEATGLWWDDDIMLARWIFNTTLLQSTAGIAQKFSEMRTDQPRVLEPERDIARFFAASRWQWRSGHYAGLLLTHAEGYGDQAVDYATRGKVASERDPSLTWIGLSADNGYFDWRANESWQYSATLAAVTGSEQSSISSSDSTGGFTRREQDVDGWAVDLGLRVQLAESPRWLVGGHWAMASGGGDAGSSNGFRQTGIESNRSRFTGSRSLVQRFGEAFQPEWRNLESATVYTSVNSANHWDASLIYQRFWANDVNGVIESDLIEPARPLQSDDLGQALDLVVGYFGDRSPVWHAMDVRLRAGVFFPGDAYGSGADSARHRVLLDFLKRF</sequence>
<evidence type="ECO:0000313" key="4">
    <source>
        <dbReference type="Proteomes" id="UP001223547"/>
    </source>
</evidence>
<gene>
    <name evidence="3" type="ORF">QQF73_06840</name>
</gene>
<dbReference type="Gene3D" id="2.40.160.100">
    <property type="match status" value="1"/>
</dbReference>
<evidence type="ECO:0000256" key="1">
    <source>
        <dbReference type="SAM" id="MobiDB-lite"/>
    </source>
</evidence>
<comment type="caution">
    <text evidence="3">The sequence shown here is derived from an EMBL/GenBank/DDBJ whole genome shotgun (WGS) entry which is preliminary data.</text>
</comment>
<accession>A0ABT7HBC7</accession>
<dbReference type="InterPro" id="IPR025388">
    <property type="entry name" value="Alginate_export_dom"/>
</dbReference>
<dbReference type="RefSeq" id="WP_285367718.1">
    <property type="nucleotide sequence ID" value="NZ_JASSQD010000001.1"/>
</dbReference>
<feature type="region of interest" description="Disordered" evidence="1">
    <location>
        <begin position="1"/>
        <end position="24"/>
    </location>
</feature>
<keyword evidence="4" id="KW-1185">Reference proteome</keyword>
<protein>
    <submittedName>
        <fullName evidence="3">Alginate export family protein</fullName>
    </submittedName>
</protein>
<dbReference type="Proteomes" id="UP001223547">
    <property type="component" value="Unassembled WGS sequence"/>
</dbReference>
<feature type="domain" description="Alginate export" evidence="2">
    <location>
        <begin position="56"/>
        <end position="455"/>
    </location>
</feature>
<dbReference type="InterPro" id="IPR053728">
    <property type="entry name" value="Alginate_Permeability_Chnl"/>
</dbReference>
<evidence type="ECO:0000313" key="3">
    <source>
        <dbReference type="EMBL" id="MDK9557337.1"/>
    </source>
</evidence>
<dbReference type="EMBL" id="JASSQD010000001">
    <property type="protein sequence ID" value="MDK9557337.1"/>
    <property type="molecule type" value="Genomic_DNA"/>
</dbReference>
<dbReference type="Pfam" id="PF13372">
    <property type="entry name" value="Alginate_exp"/>
    <property type="match status" value="1"/>
</dbReference>